<keyword evidence="8" id="KW-1185">Reference proteome</keyword>
<dbReference type="Gene3D" id="1.10.472.80">
    <property type="entry name" value="Ypt/Rab-GAP domain of gyp1p, domain 3"/>
    <property type="match status" value="1"/>
</dbReference>
<dbReference type="FunFam" id="1.10.10.750:FF:000003">
    <property type="entry name" value="GTPase activating protein (Evi5)"/>
    <property type="match status" value="1"/>
</dbReference>
<feature type="compositionally biased region" description="Acidic residues" evidence="4">
    <location>
        <begin position="556"/>
        <end position="565"/>
    </location>
</feature>
<dbReference type="CDD" id="cd01211">
    <property type="entry name" value="PTB_Rab6GAP"/>
    <property type="match status" value="1"/>
</dbReference>
<keyword evidence="2 3" id="KW-0175">Coiled coil</keyword>
<keyword evidence="5" id="KW-0812">Transmembrane</keyword>
<dbReference type="SUPFAM" id="SSF47923">
    <property type="entry name" value="Ypt/Rab-GAP domain of gyp1p"/>
    <property type="match status" value="2"/>
</dbReference>
<dbReference type="OrthoDB" id="295078at2759"/>
<feature type="compositionally biased region" description="Basic and acidic residues" evidence="4">
    <location>
        <begin position="86"/>
        <end position="114"/>
    </location>
</feature>
<dbReference type="PROSITE" id="PS50086">
    <property type="entry name" value="TBC_RABGAP"/>
    <property type="match status" value="1"/>
</dbReference>
<reference evidence="9" key="1">
    <citation type="submission" date="2025-08" db="UniProtKB">
        <authorList>
            <consortium name="RefSeq"/>
        </authorList>
    </citation>
    <scope>IDENTIFICATION</scope>
    <source>
        <tissue evidence="9">Tentacle</tissue>
    </source>
</reference>
<evidence type="ECO:0000256" key="5">
    <source>
        <dbReference type="SAM" id="Phobius"/>
    </source>
</evidence>
<dbReference type="PANTHER" id="PTHR47219:SF9">
    <property type="entry name" value="GTPASE ACTIVATING PROTEIN AND CENTROSOME-ASSOCIATED, ISOFORM B"/>
    <property type="match status" value="1"/>
</dbReference>
<dbReference type="InterPro" id="IPR050302">
    <property type="entry name" value="Rab_GAP_TBC_domain"/>
</dbReference>
<evidence type="ECO:0000313" key="9">
    <source>
        <dbReference type="RefSeq" id="XP_031560885.1"/>
    </source>
</evidence>
<dbReference type="KEGG" id="aten:116296915"/>
<evidence type="ECO:0000256" key="4">
    <source>
        <dbReference type="SAM" id="MobiDB-lite"/>
    </source>
</evidence>
<dbReference type="GO" id="GO:0031267">
    <property type="term" value="F:small GTPase binding"/>
    <property type="evidence" value="ECO:0007669"/>
    <property type="project" value="TreeGrafter"/>
</dbReference>
<accession>A0A6P8I863</accession>
<dbReference type="SMART" id="SM00164">
    <property type="entry name" value="TBC"/>
    <property type="match status" value="1"/>
</dbReference>
<dbReference type="InterPro" id="IPR035969">
    <property type="entry name" value="Rab-GAP_TBC_sf"/>
</dbReference>
<dbReference type="SUPFAM" id="SSF50729">
    <property type="entry name" value="PH domain-like"/>
    <property type="match status" value="1"/>
</dbReference>
<dbReference type="InParanoid" id="A0A6P8I863"/>
<dbReference type="Pfam" id="PF00566">
    <property type="entry name" value="RabGAP-TBC"/>
    <property type="match status" value="1"/>
</dbReference>
<dbReference type="InterPro" id="IPR011993">
    <property type="entry name" value="PH-like_dom_sf"/>
</dbReference>
<dbReference type="RefSeq" id="XP_031560885.1">
    <property type="nucleotide sequence ID" value="XM_031705025.1"/>
</dbReference>
<feature type="domain" description="Rab-GAP TBC" evidence="7">
    <location>
        <begin position="609"/>
        <end position="795"/>
    </location>
</feature>
<keyword evidence="5" id="KW-0472">Membrane</keyword>
<dbReference type="FunFam" id="1.10.472.80:FF:000007">
    <property type="entry name" value="Rab GTPase-activating protein 1 isoform X1"/>
    <property type="match status" value="1"/>
</dbReference>
<dbReference type="Pfam" id="PF12473">
    <property type="entry name" value="DUF3694"/>
    <property type="match status" value="1"/>
</dbReference>
<evidence type="ECO:0000259" key="6">
    <source>
        <dbReference type="PROSITE" id="PS01179"/>
    </source>
</evidence>
<dbReference type="Gene3D" id="1.10.8.270">
    <property type="entry name" value="putative rabgap domain of human tbc1 domain family member 14 like domains"/>
    <property type="match status" value="1"/>
</dbReference>
<dbReference type="InterPro" id="IPR006020">
    <property type="entry name" value="PTB/PI_dom"/>
</dbReference>
<feature type="coiled-coil region" evidence="3">
    <location>
        <begin position="1041"/>
        <end position="1075"/>
    </location>
</feature>
<feature type="domain" description="PID" evidence="6">
    <location>
        <begin position="196"/>
        <end position="314"/>
    </location>
</feature>
<dbReference type="FunCoup" id="A0A6P8I863">
    <property type="interactions" value="3545"/>
</dbReference>
<dbReference type="FunFam" id="1.10.8.270:FF:000001">
    <property type="entry name" value="TBC1 domain family member 1"/>
    <property type="match status" value="1"/>
</dbReference>
<protein>
    <submittedName>
        <fullName evidence="9">Rab GTPase-activating protein 1-like isoform X1</fullName>
    </submittedName>
</protein>
<dbReference type="PROSITE" id="PS01179">
    <property type="entry name" value="PID"/>
    <property type="match status" value="1"/>
</dbReference>
<dbReference type="GeneID" id="116296915"/>
<dbReference type="GO" id="GO:0005096">
    <property type="term" value="F:GTPase activator activity"/>
    <property type="evidence" value="ECO:0007669"/>
    <property type="project" value="UniProtKB-KW"/>
</dbReference>
<evidence type="ECO:0000256" key="1">
    <source>
        <dbReference type="ARBA" id="ARBA00022468"/>
    </source>
</evidence>
<feature type="region of interest" description="Disordered" evidence="4">
    <location>
        <begin position="543"/>
        <end position="571"/>
    </location>
</feature>
<dbReference type="InterPro" id="IPR022164">
    <property type="entry name" value="Kinesin-like"/>
</dbReference>
<gene>
    <name evidence="9" type="primary">LOC116296915</name>
</gene>
<organism evidence="8 9">
    <name type="scientific">Actinia tenebrosa</name>
    <name type="common">Australian red waratah sea anemone</name>
    <dbReference type="NCBI Taxonomy" id="6105"/>
    <lineage>
        <taxon>Eukaryota</taxon>
        <taxon>Metazoa</taxon>
        <taxon>Cnidaria</taxon>
        <taxon>Anthozoa</taxon>
        <taxon>Hexacorallia</taxon>
        <taxon>Actiniaria</taxon>
        <taxon>Actiniidae</taxon>
        <taxon>Actinia</taxon>
    </lineage>
</organism>
<dbReference type="InterPro" id="IPR000195">
    <property type="entry name" value="Rab-GAP-TBC_dom"/>
</dbReference>
<dbReference type="Pfam" id="PF00640">
    <property type="entry name" value="PID"/>
    <property type="match status" value="1"/>
</dbReference>
<sequence>MAEVEKAVSSNGNDSCPESPEPRSPHSTGEQDFILLSTPEIESDTGSVLSSGKSKSQGSSIGSFADVDTPKAEATIDKEFTDEEVKELVEDARKETKDDISDTSEKDCTNRYSKDSGIGQSSETLKLDDVVDSSNESSVLQNDELKRKRAATDMTNSKSIEIVDDTIDGSLRNRAGTDPGSGEEEGIDEDAVEFTKVTYLGSSTVDAPVSEIELKRTMTILREQSQVTIDVILVIGSTSEGKIRLMDPETKTDIATYKVQKILFCGRGDVDSEERDCFAFNTVHGEPDIFHCHVFKCLEPEMAGKIFKCFAVAFRKHRKPLDLQHGQRVRSPTDTQPVLTTLNNLSFKFDVSLDIQEEDSKGYSSVSRDKVCFKLRQNVKKKVVVTVQQLTNRHLIVERCFGLLICPGRNVRHSDMHLLSGITTDIQDGGRVYCISGYWNPSAQDLLVLNTETPKDTRVFMTIAIDLVVAKVTDPVRFIYETKARIFPANERLWYLSRPRIHDTYIMDLQEAVNEDTGEKGYEVKSIVSEKELIARGQMFKRQSSYNQQTTNDKNSEDDEDDDEPLLSGSGMVQKECTEEELCSWSELLSKWKDVSTKPRQLYSLVKKGIPEPLRGQVWQMMAGVEENDDLLQNYRHLLKRESPTEQVIVWDIHRTYPAHEYFKEIGGEGQESLYKISKAYSVYDEEVGYCQGLSFFSAVLLLHMPEEQAFAVLVKMMSEYGMREIFKNEFQMLHLRFYQLERMIEDSMPDLFSHFQHNNVEAHMYASQWFLTLFTAKFPLPMVFWIIDVILCVGTDFVFQMAIALLKDARKDLLQMDFEGILKYFRVTMPKRYMEEERYKQLLASALNIKVTHKKLKKYEKEFVILKEKEAQLEDPVERLTRENKRLMETNMRLEGENDNLAHELVTTKVTLHNKLLEAEEEIDALKTQLQLNRKALTETEDERESLKTEGKQLKDMWRKSLQESEDERKRHTAIIEEYKKICSQLDERSQKLKDDLQQELVEIKRRIGECEKCAPLFSEEGQTSQEGGANDGFKTSVKVVDAEKRLRELELELAETKLTLVETECRAQELEHKLSSFIAAVAIEESKPWFKRKSVILDNK</sequence>
<dbReference type="SMART" id="SM00462">
    <property type="entry name" value="PTB"/>
    <property type="match status" value="1"/>
</dbReference>
<dbReference type="PANTHER" id="PTHR47219">
    <property type="entry name" value="RAB GTPASE-ACTIVATING PROTEIN 1-LIKE"/>
    <property type="match status" value="1"/>
</dbReference>
<feature type="compositionally biased region" description="Basic and acidic residues" evidence="4">
    <location>
        <begin position="68"/>
        <end position="79"/>
    </location>
</feature>
<feature type="coiled-coil region" evidence="3">
    <location>
        <begin position="878"/>
        <end position="1015"/>
    </location>
</feature>
<proteinExistence type="predicted"/>
<feature type="transmembrane region" description="Helical" evidence="5">
    <location>
        <begin position="783"/>
        <end position="807"/>
    </location>
</feature>
<dbReference type="Gene3D" id="2.30.29.30">
    <property type="entry name" value="Pleckstrin-homology domain (PH domain)/Phosphotyrosine-binding domain (PTB)"/>
    <property type="match status" value="1"/>
</dbReference>
<evidence type="ECO:0000313" key="8">
    <source>
        <dbReference type="Proteomes" id="UP000515163"/>
    </source>
</evidence>
<feature type="region of interest" description="Disordered" evidence="4">
    <location>
        <begin position="1"/>
        <end position="152"/>
    </location>
</feature>
<keyword evidence="5" id="KW-1133">Transmembrane helix</keyword>
<dbReference type="Proteomes" id="UP000515163">
    <property type="component" value="Unplaced"/>
</dbReference>
<evidence type="ECO:0000256" key="2">
    <source>
        <dbReference type="ARBA" id="ARBA00023054"/>
    </source>
</evidence>
<dbReference type="AlphaFoldDB" id="A0A6P8I863"/>
<name>A0A6P8I863_ACTTE</name>
<feature type="compositionally biased region" description="Polar residues" evidence="4">
    <location>
        <begin position="543"/>
        <end position="553"/>
    </location>
</feature>
<dbReference type="Gene3D" id="1.10.10.750">
    <property type="entry name" value="Ypt/Rab-GAP domain of gyp1p, domain 1"/>
    <property type="match status" value="1"/>
</dbReference>
<feature type="compositionally biased region" description="Low complexity" evidence="4">
    <location>
        <begin position="46"/>
        <end position="63"/>
    </location>
</feature>
<keyword evidence="1" id="KW-0343">GTPase activation</keyword>
<evidence type="ECO:0000259" key="7">
    <source>
        <dbReference type="PROSITE" id="PS50086"/>
    </source>
</evidence>
<evidence type="ECO:0000256" key="3">
    <source>
        <dbReference type="SAM" id="Coils"/>
    </source>
</evidence>